<dbReference type="EMBL" id="KK784893">
    <property type="protein sequence ID" value="KDO69209.1"/>
    <property type="molecule type" value="Genomic_DNA"/>
</dbReference>
<accession>A0A067FPA7</accession>
<feature type="non-terminal residue" evidence="2">
    <location>
        <position position="68"/>
    </location>
</feature>
<sequence length="68" mass="7517">MAPPSSSINHISNPCVYERKSRFMKWLSKLFKSTGSNRGGGGGSTSGRHHPQFLGEESMVWPAPRRSL</sequence>
<dbReference type="Proteomes" id="UP000027120">
    <property type="component" value="Unassembled WGS sequence"/>
</dbReference>
<evidence type="ECO:0000256" key="1">
    <source>
        <dbReference type="SAM" id="MobiDB-lite"/>
    </source>
</evidence>
<proteinExistence type="predicted"/>
<protein>
    <submittedName>
        <fullName evidence="2">Uncharacterized protein</fullName>
    </submittedName>
</protein>
<gene>
    <name evidence="2" type="ORF">CISIN_1g0105812mg</name>
</gene>
<organism evidence="2 3">
    <name type="scientific">Citrus sinensis</name>
    <name type="common">Sweet orange</name>
    <name type="synonym">Citrus aurantium var. sinensis</name>
    <dbReference type="NCBI Taxonomy" id="2711"/>
    <lineage>
        <taxon>Eukaryota</taxon>
        <taxon>Viridiplantae</taxon>
        <taxon>Streptophyta</taxon>
        <taxon>Embryophyta</taxon>
        <taxon>Tracheophyta</taxon>
        <taxon>Spermatophyta</taxon>
        <taxon>Magnoliopsida</taxon>
        <taxon>eudicotyledons</taxon>
        <taxon>Gunneridae</taxon>
        <taxon>Pentapetalae</taxon>
        <taxon>rosids</taxon>
        <taxon>malvids</taxon>
        <taxon>Sapindales</taxon>
        <taxon>Rutaceae</taxon>
        <taxon>Aurantioideae</taxon>
        <taxon>Citrus</taxon>
    </lineage>
</organism>
<reference evidence="2 3" key="1">
    <citation type="submission" date="2014-04" db="EMBL/GenBank/DDBJ databases">
        <authorList>
            <consortium name="International Citrus Genome Consortium"/>
            <person name="Gmitter F."/>
            <person name="Chen C."/>
            <person name="Farmerie W."/>
            <person name="Harkins T."/>
            <person name="Desany B."/>
            <person name="Mohiuddin M."/>
            <person name="Kodira C."/>
            <person name="Borodovsky M."/>
            <person name="Lomsadze A."/>
            <person name="Burns P."/>
            <person name="Jenkins J."/>
            <person name="Prochnik S."/>
            <person name="Shu S."/>
            <person name="Chapman J."/>
            <person name="Pitluck S."/>
            <person name="Schmutz J."/>
            <person name="Rokhsar D."/>
        </authorList>
    </citation>
    <scope>NUCLEOTIDE SEQUENCE</scope>
</reference>
<name>A0A067FPA7_CITSI</name>
<evidence type="ECO:0000313" key="2">
    <source>
        <dbReference type="EMBL" id="KDO69209.1"/>
    </source>
</evidence>
<feature type="region of interest" description="Disordered" evidence="1">
    <location>
        <begin position="34"/>
        <end position="68"/>
    </location>
</feature>
<dbReference type="AlphaFoldDB" id="A0A067FPA7"/>
<keyword evidence="3" id="KW-1185">Reference proteome</keyword>
<evidence type="ECO:0000313" key="3">
    <source>
        <dbReference type="Proteomes" id="UP000027120"/>
    </source>
</evidence>